<dbReference type="SMART" id="SM01133">
    <property type="entry name" value="DeoC"/>
    <property type="match status" value="1"/>
</dbReference>
<dbReference type="Gene3D" id="3.20.20.70">
    <property type="entry name" value="Aldolase class I"/>
    <property type="match status" value="1"/>
</dbReference>
<dbReference type="InterPro" id="IPR028581">
    <property type="entry name" value="DeoC_typeI"/>
</dbReference>
<comment type="function">
    <text evidence="6 7">Catalyzes a reversible aldol reaction between acetaldehyde and D-glyceraldehyde 3-phosphate to generate 2-deoxy-D-ribose 5-phosphate.</text>
</comment>
<dbReference type="PANTHER" id="PTHR10889:SF1">
    <property type="entry name" value="DEOXYRIBOSE-PHOSPHATE ALDOLASE"/>
    <property type="match status" value="1"/>
</dbReference>
<dbReference type="PANTHER" id="PTHR10889">
    <property type="entry name" value="DEOXYRIBOSE-PHOSPHATE ALDOLASE"/>
    <property type="match status" value="1"/>
</dbReference>
<evidence type="ECO:0000256" key="3">
    <source>
        <dbReference type="ARBA" id="ARBA00023239"/>
    </source>
</evidence>
<comment type="catalytic activity">
    <reaction evidence="5 7">
        <text>2-deoxy-D-ribose 5-phosphate = D-glyceraldehyde 3-phosphate + acetaldehyde</text>
        <dbReference type="Rhea" id="RHEA:12821"/>
        <dbReference type="ChEBI" id="CHEBI:15343"/>
        <dbReference type="ChEBI" id="CHEBI:59776"/>
        <dbReference type="ChEBI" id="CHEBI:62877"/>
        <dbReference type="EC" id="4.1.2.4"/>
    </reaction>
</comment>
<dbReference type="GO" id="GO:0005737">
    <property type="term" value="C:cytoplasm"/>
    <property type="evidence" value="ECO:0007669"/>
    <property type="project" value="UniProtKB-SubCell"/>
</dbReference>
<evidence type="ECO:0000256" key="4">
    <source>
        <dbReference type="ARBA" id="ARBA00023270"/>
    </source>
</evidence>
<feature type="active site" description="Proton donor/acceptor" evidence="7">
    <location>
        <position position="257"/>
    </location>
</feature>
<dbReference type="InterPro" id="IPR002915">
    <property type="entry name" value="DeoC/FbaB/LacD_aldolase"/>
</dbReference>
<organism evidence="8 9">
    <name type="scientific">Candidatus Chryseopegocella kryptomonas</name>
    <dbReference type="NCBI Taxonomy" id="1633643"/>
    <lineage>
        <taxon>Bacteria</taxon>
        <taxon>Pseudomonadati</taxon>
        <taxon>Candidatus Kryptoniota</taxon>
        <taxon>Candidatus Chryseopegocella</taxon>
    </lineage>
</organism>
<keyword evidence="2 7" id="KW-0963">Cytoplasm</keyword>
<sequence>MDREYLERIIEELLLEVKKTYQPPEIPGGVCDPREPCAGCGYCVVHKKEAVKNIISNGAERISATLGVTEQGEIDTNIAKLIDHTLLKPEATPKDIEKLCLEAIQYQFASVCVNPCYVKLASEILKGRKVKVCTVIGFPLGANRTETKVFETEKAIDDGAQEVDMVMNIGMLKGGYYEYVEQDIRAVVNVAHKRDVLVKVILETALLTDEEKVKACLLAKRANADFVKTSTGFSKGGATAGDVALMRRVVGTAMGVKASGGIRSYEEALQMIKSGADRIGASASVKIVTGAKPETSTIY</sequence>
<dbReference type="InterPro" id="IPR011343">
    <property type="entry name" value="DeoC"/>
</dbReference>
<dbReference type="GO" id="GO:0009264">
    <property type="term" value="P:deoxyribonucleotide catabolic process"/>
    <property type="evidence" value="ECO:0007669"/>
    <property type="project" value="UniProtKB-UniRule"/>
</dbReference>
<protein>
    <recommendedName>
        <fullName evidence="7">Deoxyribose-phosphate aldolase</fullName>
        <shortName evidence="7">DERA</shortName>
        <ecNumber evidence="7">4.1.2.4</ecNumber>
    </recommendedName>
    <alternativeName>
        <fullName evidence="7">2-deoxy-D-ribose 5-phosphate aldolase</fullName>
    </alternativeName>
    <alternativeName>
        <fullName evidence="7">Phosphodeoxyriboaldolase</fullName>
        <shortName evidence="7">Deoxyriboaldolase</shortName>
    </alternativeName>
</protein>
<dbReference type="GO" id="GO:0004139">
    <property type="term" value="F:deoxyribose-phosphate aldolase activity"/>
    <property type="evidence" value="ECO:0007669"/>
    <property type="project" value="UniProtKB-UniRule"/>
</dbReference>
<comment type="subcellular location">
    <subcellularLocation>
        <location evidence="7">Cytoplasm</location>
    </subcellularLocation>
</comment>
<evidence type="ECO:0000256" key="7">
    <source>
        <dbReference type="HAMAP-Rule" id="MF_00114"/>
    </source>
</evidence>
<evidence type="ECO:0000313" key="9">
    <source>
        <dbReference type="Proteomes" id="UP000199197"/>
    </source>
</evidence>
<dbReference type="InterPro" id="IPR013785">
    <property type="entry name" value="Aldolase_TIM"/>
</dbReference>
<reference evidence="9" key="1">
    <citation type="submission" date="2015-11" db="EMBL/GenBank/DDBJ databases">
        <authorList>
            <person name="Varghese N."/>
        </authorList>
    </citation>
    <scope>NUCLEOTIDE SEQUENCE [LARGE SCALE GENOMIC DNA]</scope>
    <source>
        <strain evidence="9">JGI-23</strain>
    </source>
</reference>
<dbReference type="AlphaFoldDB" id="A0A0P1N0W9"/>
<dbReference type="UniPathway" id="UPA00002">
    <property type="reaction ID" value="UER00468"/>
</dbReference>
<dbReference type="SUPFAM" id="SSF51569">
    <property type="entry name" value="Aldolase"/>
    <property type="match status" value="1"/>
</dbReference>
<dbReference type="EMBL" id="CZVW01000011">
    <property type="protein sequence ID" value="CUT02114.1"/>
    <property type="molecule type" value="Genomic_DNA"/>
</dbReference>
<keyword evidence="4 7" id="KW-0704">Schiff base</keyword>
<evidence type="ECO:0000256" key="5">
    <source>
        <dbReference type="ARBA" id="ARBA00048791"/>
    </source>
</evidence>
<evidence type="ECO:0000313" key="8">
    <source>
        <dbReference type="EMBL" id="CUT02114.1"/>
    </source>
</evidence>
<evidence type="ECO:0000256" key="1">
    <source>
        <dbReference type="ARBA" id="ARBA00010936"/>
    </source>
</evidence>
<accession>A0A0P1N0W9</accession>
<dbReference type="Pfam" id="PF01791">
    <property type="entry name" value="DeoC"/>
    <property type="match status" value="1"/>
</dbReference>
<feature type="active site" description="Proton donor/acceptor" evidence="7">
    <location>
        <position position="164"/>
    </location>
</feature>
<dbReference type="EC" id="4.1.2.4" evidence="7"/>
<dbReference type="OrthoDB" id="9774832at2"/>
<name>A0A0P1N0W9_9BACT</name>
<dbReference type="Proteomes" id="UP000199197">
    <property type="component" value="Unassembled WGS sequence"/>
</dbReference>
<proteinExistence type="inferred from homology"/>
<comment type="pathway">
    <text evidence="7">Carbohydrate degradation; 2-deoxy-D-ribose 1-phosphate degradation; D-glyceraldehyde 3-phosphate and acetaldehyde from 2-deoxy-alpha-D-ribose 1-phosphate: step 2/2.</text>
</comment>
<keyword evidence="9" id="KW-1185">Reference proteome</keyword>
<comment type="similarity">
    <text evidence="1 7">Belongs to the DeoC/FbaB aldolase family. DeoC type 1 subfamily.</text>
</comment>
<evidence type="ECO:0000256" key="2">
    <source>
        <dbReference type="ARBA" id="ARBA00022490"/>
    </source>
</evidence>
<dbReference type="GO" id="GO:0016052">
    <property type="term" value="P:carbohydrate catabolic process"/>
    <property type="evidence" value="ECO:0007669"/>
    <property type="project" value="TreeGrafter"/>
</dbReference>
<keyword evidence="3 7" id="KW-0456">Lyase</keyword>
<dbReference type="FunFam" id="3.20.20.70:FF:000044">
    <property type="entry name" value="Deoxyribose-phosphate aldolase"/>
    <property type="match status" value="1"/>
</dbReference>
<dbReference type="CDD" id="cd00959">
    <property type="entry name" value="DeoC"/>
    <property type="match status" value="1"/>
</dbReference>
<dbReference type="NCBIfam" id="TIGR00126">
    <property type="entry name" value="deoC"/>
    <property type="match status" value="1"/>
</dbReference>
<evidence type="ECO:0000256" key="6">
    <source>
        <dbReference type="ARBA" id="ARBA00056337"/>
    </source>
</evidence>
<gene>
    <name evidence="7" type="primary">deoC</name>
    <name evidence="8" type="ORF">JGI23_01185</name>
</gene>
<dbReference type="GO" id="GO:0006018">
    <property type="term" value="P:2-deoxyribose 1-phosphate catabolic process"/>
    <property type="evidence" value="ECO:0007669"/>
    <property type="project" value="UniProtKB-UniRule"/>
</dbReference>
<feature type="active site" description="Schiff-base intermediate with acetaldehyde" evidence="7">
    <location>
        <position position="228"/>
    </location>
</feature>
<dbReference type="HAMAP" id="MF_00114">
    <property type="entry name" value="DeoC_type1"/>
    <property type="match status" value="1"/>
</dbReference>